<dbReference type="EMBL" id="CP054926">
    <property type="protein sequence ID" value="QKW47186.1"/>
    <property type="molecule type" value="Genomic_DNA"/>
</dbReference>
<dbReference type="AlphaFoldDB" id="A0A7H8MY94"/>
<accession>A0A7H8MY94</accession>
<evidence type="ECO:0000256" key="1">
    <source>
        <dbReference type="SAM" id="SignalP"/>
    </source>
</evidence>
<organism evidence="2 4">
    <name type="scientific">Streptomyces microflavus</name>
    <name type="common">Streptomyces lipmanii</name>
    <dbReference type="NCBI Taxonomy" id="1919"/>
    <lineage>
        <taxon>Bacteria</taxon>
        <taxon>Bacillati</taxon>
        <taxon>Actinomycetota</taxon>
        <taxon>Actinomycetes</taxon>
        <taxon>Kitasatosporales</taxon>
        <taxon>Streptomycetaceae</taxon>
        <taxon>Streptomyces</taxon>
    </lineage>
</organism>
<reference evidence="2 4" key="1">
    <citation type="submission" date="2020-06" db="EMBL/GenBank/DDBJ databases">
        <title>Genome mining for natural products.</title>
        <authorList>
            <person name="Zhang B."/>
            <person name="Shi J."/>
            <person name="Ge H."/>
        </authorList>
    </citation>
    <scope>NUCLEOTIDE SEQUENCE [LARGE SCALE GENOMIC DNA]</scope>
    <source>
        <strain evidence="2 4">NA06532</strain>
        <plasmid evidence="3 4">unnamed1</plasmid>
    </source>
</reference>
<gene>
    <name evidence="2" type="ORF">HUT09_34210</name>
    <name evidence="3" type="ORF">HUT09_36890</name>
</gene>
<evidence type="ECO:0000313" key="2">
    <source>
        <dbReference type="EMBL" id="QKW47186.1"/>
    </source>
</evidence>
<dbReference type="Proteomes" id="UP000509345">
    <property type="component" value="Chromosome"/>
</dbReference>
<evidence type="ECO:0000313" key="3">
    <source>
        <dbReference type="EMBL" id="QKW48050.1"/>
    </source>
</evidence>
<keyword evidence="1" id="KW-0732">Signal</keyword>
<keyword evidence="3" id="KW-0614">Plasmid</keyword>
<dbReference type="GeneID" id="87636835"/>
<proteinExistence type="predicted"/>
<geneLocation type="plasmid" evidence="3 4">
    <name>unnamed1</name>
</geneLocation>
<sequence>MSFRKIAQGASFISAAAAAVIMGAGPAAAATNWQEVNTNSNWYCESTKQHNPYSGVGFQGCVVQNSSGDAQVVLVVVNNGPKAVRIGGSISSGFGSNTTCAASVLNPGFQRGCFAPTKSLKCNILYGAQVNVIINDTINSGSTMTANRPC</sequence>
<name>A0A7H8MY94_STRMI</name>
<dbReference type="EMBL" id="CP054927">
    <property type="protein sequence ID" value="QKW48050.1"/>
    <property type="molecule type" value="Genomic_DNA"/>
</dbReference>
<evidence type="ECO:0008006" key="5">
    <source>
        <dbReference type="Google" id="ProtNLM"/>
    </source>
</evidence>
<protein>
    <recommendedName>
        <fullName evidence="5">Secreted protein</fullName>
    </recommendedName>
</protein>
<evidence type="ECO:0000313" key="4">
    <source>
        <dbReference type="Proteomes" id="UP000509345"/>
    </source>
</evidence>
<feature type="signal peptide" evidence="1">
    <location>
        <begin position="1"/>
        <end position="29"/>
    </location>
</feature>
<dbReference type="Proteomes" id="UP000509345">
    <property type="component" value="Plasmid unnamed1"/>
</dbReference>
<dbReference type="RefSeq" id="WP_176145333.1">
    <property type="nucleotide sequence ID" value="NZ_CP054926.1"/>
</dbReference>
<feature type="chain" id="PRO_5042752352" description="Secreted protein" evidence="1">
    <location>
        <begin position="30"/>
        <end position="150"/>
    </location>
</feature>